<evidence type="ECO:0000313" key="3">
    <source>
        <dbReference type="EMBL" id="CAG9613180.1"/>
    </source>
</evidence>
<dbReference type="Proteomes" id="UP000789423">
    <property type="component" value="Unassembled WGS sequence"/>
</dbReference>
<reference evidence="3 4" key="1">
    <citation type="submission" date="2021-10" db="EMBL/GenBank/DDBJ databases">
        <authorList>
            <person name="Criscuolo A."/>
        </authorList>
    </citation>
    <scope>NUCLEOTIDE SEQUENCE [LARGE SCALE GENOMIC DNA]</scope>
    <source>
        <strain evidence="4">CIP 111899</strain>
    </source>
</reference>
<feature type="transmembrane region" description="Helical" evidence="1">
    <location>
        <begin position="272"/>
        <end position="293"/>
    </location>
</feature>
<feature type="transmembrane region" description="Helical" evidence="1">
    <location>
        <begin position="240"/>
        <end position="260"/>
    </location>
</feature>
<comment type="caution">
    <text evidence="3">The sequence shown here is derived from an EMBL/GenBank/DDBJ whole genome shotgun (WGS) entry which is preliminary data.</text>
</comment>
<evidence type="ECO:0000313" key="4">
    <source>
        <dbReference type="Proteomes" id="UP000789423"/>
    </source>
</evidence>
<keyword evidence="1" id="KW-1133">Transmembrane helix</keyword>
<keyword evidence="2" id="KW-0732">Signal</keyword>
<proteinExistence type="predicted"/>
<dbReference type="EMBL" id="CAKJTI010000010">
    <property type="protein sequence ID" value="CAG9613180.1"/>
    <property type="molecule type" value="Genomic_DNA"/>
</dbReference>
<name>A0ABN8A0U9_9BACI</name>
<feature type="chain" id="PRO_5046807309" description="HupE/UreJ family protein" evidence="2">
    <location>
        <begin position="27"/>
        <end position="360"/>
    </location>
</feature>
<feature type="transmembrane region" description="Helical" evidence="1">
    <location>
        <begin position="217"/>
        <end position="234"/>
    </location>
</feature>
<gene>
    <name evidence="3" type="ORF">BACCIP111899_02375</name>
</gene>
<feature type="transmembrane region" description="Helical" evidence="1">
    <location>
        <begin position="336"/>
        <end position="355"/>
    </location>
</feature>
<feature type="transmembrane region" description="Helical" evidence="1">
    <location>
        <begin position="313"/>
        <end position="329"/>
    </location>
</feature>
<protein>
    <recommendedName>
        <fullName evidence="5">HupE/UreJ family protein</fullName>
    </recommendedName>
</protein>
<keyword evidence="4" id="KW-1185">Reference proteome</keyword>
<keyword evidence="1" id="KW-0812">Transmembrane</keyword>
<dbReference type="Pfam" id="PF13795">
    <property type="entry name" value="HupE_UreJ_2"/>
    <property type="match status" value="1"/>
</dbReference>
<evidence type="ECO:0008006" key="5">
    <source>
        <dbReference type="Google" id="ProtNLM"/>
    </source>
</evidence>
<sequence length="360" mass="40349">MKKIVVWFAALFSFITLMLLPINASAHTDNSEGYSKITMDRDKLYVELQLDFFELGRLIDFGVSPGDREEMLNTALEKHRDAVAEYLDSHVEVFTDGAKAKGSVNSTKIERRVGREYAKIGLEFPAPSAKSSIQIHYSVFFDDNDTMHRNIASYDLENKKGQFIFNAEDRELNVGKDSAVGQFFRFVQLGFHHIMIGYDHILFVIALVFGARRVTDVLKVISVFTLAHSITLGLTAVKLIHFPAAIVEPLIALSIAFVAVENYFGFSSKYRFAVVFGFGLIHGIGFAGALQLANDVTWRSLLSILSFNVGVEAGQALIILILFPLLVYIRRFQWSTVVQAAAMAGIFGIGLIWYFERFFA</sequence>
<dbReference type="InterPro" id="IPR032809">
    <property type="entry name" value="Put_HupE_UreJ"/>
</dbReference>
<evidence type="ECO:0000256" key="2">
    <source>
        <dbReference type="SAM" id="SignalP"/>
    </source>
</evidence>
<dbReference type="RefSeq" id="WP_230575274.1">
    <property type="nucleotide sequence ID" value="NZ_CAKJTI010000010.1"/>
</dbReference>
<feature type="transmembrane region" description="Helical" evidence="1">
    <location>
        <begin position="190"/>
        <end position="210"/>
    </location>
</feature>
<feature type="signal peptide" evidence="2">
    <location>
        <begin position="1"/>
        <end position="26"/>
    </location>
</feature>
<keyword evidence="1" id="KW-0472">Membrane</keyword>
<evidence type="ECO:0000256" key="1">
    <source>
        <dbReference type="SAM" id="Phobius"/>
    </source>
</evidence>
<organism evidence="3 4">
    <name type="scientific">Bacillus rhizoplanae</name>
    <dbReference type="NCBI Taxonomy" id="2880966"/>
    <lineage>
        <taxon>Bacteria</taxon>
        <taxon>Bacillati</taxon>
        <taxon>Bacillota</taxon>
        <taxon>Bacilli</taxon>
        <taxon>Bacillales</taxon>
        <taxon>Bacillaceae</taxon>
        <taxon>Bacillus</taxon>
    </lineage>
</organism>
<accession>A0ABN8A0U9</accession>